<dbReference type="SUPFAM" id="SSF52743">
    <property type="entry name" value="Subtilisin-like"/>
    <property type="match status" value="1"/>
</dbReference>
<protein>
    <submittedName>
        <fullName evidence="9">Peptidase S8</fullName>
    </submittedName>
</protein>
<dbReference type="PROSITE" id="PS00138">
    <property type="entry name" value="SUBTILASE_SER"/>
    <property type="match status" value="1"/>
</dbReference>
<dbReference type="PANTHER" id="PTHR43806:SF11">
    <property type="entry name" value="CEREVISIN-RELATED"/>
    <property type="match status" value="1"/>
</dbReference>
<organism evidence="9 10">
    <name type="scientific">Cryobacterium sinapicolor</name>
    <dbReference type="NCBI Taxonomy" id="1259236"/>
    <lineage>
        <taxon>Bacteria</taxon>
        <taxon>Bacillati</taxon>
        <taxon>Actinomycetota</taxon>
        <taxon>Actinomycetes</taxon>
        <taxon>Micrococcales</taxon>
        <taxon>Microbacteriaceae</taxon>
        <taxon>Cryobacterium</taxon>
    </lineage>
</organism>
<accession>A0ABY2IXG2</accession>
<evidence type="ECO:0000256" key="5">
    <source>
        <dbReference type="PROSITE-ProRule" id="PRU01240"/>
    </source>
</evidence>
<keyword evidence="4 5" id="KW-0720">Serine protease</keyword>
<keyword evidence="6" id="KW-0472">Membrane</keyword>
<evidence type="ECO:0000256" key="4">
    <source>
        <dbReference type="ARBA" id="ARBA00022825"/>
    </source>
</evidence>
<feature type="active site" description="Charge relay system" evidence="5">
    <location>
        <position position="116"/>
    </location>
</feature>
<dbReference type="PRINTS" id="PR00723">
    <property type="entry name" value="SUBTILISIN"/>
</dbReference>
<keyword evidence="6" id="KW-0812">Transmembrane</keyword>
<dbReference type="PANTHER" id="PTHR43806">
    <property type="entry name" value="PEPTIDASE S8"/>
    <property type="match status" value="1"/>
</dbReference>
<evidence type="ECO:0000256" key="1">
    <source>
        <dbReference type="ARBA" id="ARBA00011073"/>
    </source>
</evidence>
<keyword evidence="2 5" id="KW-0645">Protease</keyword>
<sequence length="436" mass="44432">MPRLHHGRRVTRSAWRRIGAGVALGLTVALGGACVAAPAPAFAENTQVRDLQYWLNDYGFTQAWNTTRGAGVTVAVIDTGVAAGVADLTGAVVGGTDVSGLGSTDGQTPVGEGSEHGTLVASLLAGRGTGEGSGVLGVAPEASILAVSVAFGTSDATVSNDDQIAEGIRWAVDNGADVINMSLTRNTLDWPPSWDDAFLYAFENDVVVVAAAGNRGSGTTEVGAPATIPGVLTVAGVDRNKGASFDASSQGITISVAAPSEQLVGVVPDGGYVQWNGTSAAAPIVSGLVALVRAAYPRLDAAEVMNRVIETADPNGRAVPSPIYGNGLIDAAAAVSASVASSTSPEPAALLEEWIRVHRRADTEVEAAPQTATQVPIAPREDPALPAPSVVAAWLPSPLTLTYITVPLLVLVGFGTLVTLLGIGASRQIKRIRSKR</sequence>
<evidence type="ECO:0000256" key="6">
    <source>
        <dbReference type="SAM" id="Phobius"/>
    </source>
</evidence>
<dbReference type="InterPro" id="IPR015500">
    <property type="entry name" value="Peptidase_S8_subtilisin-rel"/>
</dbReference>
<comment type="caution">
    <text evidence="9">The sequence shown here is derived from an EMBL/GenBank/DDBJ whole genome shotgun (WGS) entry which is preliminary data.</text>
</comment>
<evidence type="ECO:0000256" key="2">
    <source>
        <dbReference type="ARBA" id="ARBA00022670"/>
    </source>
</evidence>
<dbReference type="InterPro" id="IPR036852">
    <property type="entry name" value="Peptidase_S8/S53_dom_sf"/>
</dbReference>
<dbReference type="PROSITE" id="PS51892">
    <property type="entry name" value="SUBTILASE"/>
    <property type="match status" value="1"/>
</dbReference>
<dbReference type="PROSITE" id="PS51257">
    <property type="entry name" value="PROKAR_LIPOPROTEIN"/>
    <property type="match status" value="1"/>
</dbReference>
<keyword evidence="7" id="KW-0732">Signal</keyword>
<evidence type="ECO:0000256" key="3">
    <source>
        <dbReference type="ARBA" id="ARBA00022801"/>
    </source>
</evidence>
<feature type="active site" description="Charge relay system" evidence="5">
    <location>
        <position position="279"/>
    </location>
</feature>
<reference evidence="9 10" key="1">
    <citation type="submission" date="2019-03" db="EMBL/GenBank/DDBJ databases">
        <title>Genomics of glacier-inhabiting Cryobacterium strains.</title>
        <authorList>
            <person name="Liu Q."/>
            <person name="Xin Y.-H."/>
        </authorList>
    </citation>
    <scope>NUCLEOTIDE SEQUENCE [LARGE SCALE GENOMIC DNA]</scope>
    <source>
        <strain evidence="9 10">TMT1-23-1</strain>
    </source>
</reference>
<evidence type="ECO:0000259" key="8">
    <source>
        <dbReference type="Pfam" id="PF00082"/>
    </source>
</evidence>
<keyword evidence="6" id="KW-1133">Transmembrane helix</keyword>
<dbReference type="Gene3D" id="3.40.50.200">
    <property type="entry name" value="Peptidase S8/S53 domain"/>
    <property type="match status" value="1"/>
</dbReference>
<dbReference type="EMBL" id="SOGQ01000061">
    <property type="protein sequence ID" value="TFC96589.1"/>
    <property type="molecule type" value="Genomic_DNA"/>
</dbReference>
<evidence type="ECO:0000256" key="7">
    <source>
        <dbReference type="SAM" id="SignalP"/>
    </source>
</evidence>
<gene>
    <name evidence="9" type="ORF">E3T28_12165</name>
</gene>
<dbReference type="InterPro" id="IPR000209">
    <property type="entry name" value="Peptidase_S8/S53_dom"/>
</dbReference>
<evidence type="ECO:0000313" key="9">
    <source>
        <dbReference type="EMBL" id="TFC96589.1"/>
    </source>
</evidence>
<feature type="transmembrane region" description="Helical" evidence="6">
    <location>
        <begin position="401"/>
        <end position="426"/>
    </location>
</feature>
<feature type="signal peptide" evidence="7">
    <location>
        <begin position="1"/>
        <end position="43"/>
    </location>
</feature>
<dbReference type="Pfam" id="PF00082">
    <property type="entry name" value="Peptidase_S8"/>
    <property type="match status" value="1"/>
</dbReference>
<evidence type="ECO:0000313" key="10">
    <source>
        <dbReference type="Proteomes" id="UP000297853"/>
    </source>
</evidence>
<keyword evidence="3 5" id="KW-0378">Hydrolase</keyword>
<dbReference type="InterPro" id="IPR023828">
    <property type="entry name" value="Peptidase_S8_Ser-AS"/>
</dbReference>
<comment type="similarity">
    <text evidence="1 5">Belongs to the peptidase S8 family.</text>
</comment>
<feature type="chain" id="PRO_5045503238" evidence="7">
    <location>
        <begin position="44"/>
        <end position="436"/>
    </location>
</feature>
<dbReference type="Proteomes" id="UP000297853">
    <property type="component" value="Unassembled WGS sequence"/>
</dbReference>
<dbReference type="InterPro" id="IPR050131">
    <property type="entry name" value="Peptidase_S8_subtilisin-like"/>
</dbReference>
<dbReference type="InterPro" id="IPR022398">
    <property type="entry name" value="Peptidase_S8_His-AS"/>
</dbReference>
<proteinExistence type="inferred from homology"/>
<dbReference type="PROSITE" id="PS00137">
    <property type="entry name" value="SUBTILASE_HIS"/>
    <property type="match status" value="1"/>
</dbReference>
<keyword evidence="10" id="KW-1185">Reference proteome</keyword>
<feature type="domain" description="Peptidase S8/S53" evidence="8">
    <location>
        <begin position="69"/>
        <end position="327"/>
    </location>
</feature>
<feature type="active site" description="Charge relay system" evidence="5">
    <location>
        <position position="78"/>
    </location>
</feature>
<name>A0ABY2IXG2_9MICO</name>